<dbReference type="PANTHER" id="PTHR30408:SF12">
    <property type="entry name" value="TYPE I RESTRICTION ENZYME MJAVIII SPECIFICITY SUBUNIT"/>
    <property type="match status" value="1"/>
</dbReference>
<dbReference type="InterPro" id="IPR052021">
    <property type="entry name" value="Type-I_RS_S_subunit"/>
</dbReference>
<keyword evidence="1" id="KW-0680">Restriction system</keyword>
<dbReference type="Gene3D" id="3.90.220.20">
    <property type="entry name" value="DNA methylase specificity domains"/>
    <property type="match status" value="2"/>
</dbReference>
<dbReference type="PANTHER" id="PTHR30408">
    <property type="entry name" value="TYPE-1 RESTRICTION ENZYME ECOKI SPECIFICITY PROTEIN"/>
    <property type="match status" value="1"/>
</dbReference>
<name>T0ZMQ9_9ZZZZ</name>
<dbReference type="InterPro" id="IPR044946">
    <property type="entry name" value="Restrct_endonuc_typeI_TRD_sf"/>
</dbReference>
<dbReference type="SUPFAM" id="SSF116734">
    <property type="entry name" value="DNA methylase specificity domain"/>
    <property type="match status" value="1"/>
</dbReference>
<organism evidence="3">
    <name type="scientific">mine drainage metagenome</name>
    <dbReference type="NCBI Taxonomy" id="410659"/>
    <lineage>
        <taxon>unclassified sequences</taxon>
        <taxon>metagenomes</taxon>
        <taxon>ecological metagenomes</taxon>
    </lineage>
</organism>
<dbReference type="GO" id="GO:0003677">
    <property type="term" value="F:DNA binding"/>
    <property type="evidence" value="ECO:0007669"/>
    <property type="project" value="UniProtKB-KW"/>
</dbReference>
<dbReference type="AlphaFoldDB" id="T0ZMQ9"/>
<sequence>YSEAGLRQSKMWPAGTLCITIAANIAKTGILTFDACFPDSVVGFRSDEPSTVEFVRCWLSFLQASLEDKAPESAQKNINLEILRALDIPTPEIHLRIEFACRVAAVESLKGNERDALAEFDVFFASLQHRAFRGEL</sequence>
<gene>
    <name evidence="3" type="ORF">B1A_20399</name>
</gene>
<evidence type="ECO:0000256" key="1">
    <source>
        <dbReference type="ARBA" id="ARBA00022747"/>
    </source>
</evidence>
<evidence type="ECO:0000313" key="3">
    <source>
        <dbReference type="EMBL" id="EQD30019.1"/>
    </source>
</evidence>
<feature type="non-terminal residue" evidence="3">
    <location>
        <position position="1"/>
    </location>
</feature>
<dbReference type="EMBL" id="AUZX01015051">
    <property type="protein sequence ID" value="EQD30019.1"/>
    <property type="molecule type" value="Genomic_DNA"/>
</dbReference>
<proteinExistence type="predicted"/>
<evidence type="ECO:0000256" key="2">
    <source>
        <dbReference type="ARBA" id="ARBA00023125"/>
    </source>
</evidence>
<comment type="caution">
    <text evidence="3">The sequence shown here is derived from an EMBL/GenBank/DDBJ whole genome shotgun (WGS) entry which is preliminary data.</text>
</comment>
<keyword evidence="2" id="KW-0238">DNA-binding</keyword>
<reference evidence="3" key="2">
    <citation type="journal article" date="2014" name="ISME J.">
        <title>Microbial stratification in low pH oxic and suboxic macroscopic growths along an acid mine drainage.</title>
        <authorList>
            <person name="Mendez-Garcia C."/>
            <person name="Mesa V."/>
            <person name="Sprenger R.R."/>
            <person name="Richter M."/>
            <person name="Diez M.S."/>
            <person name="Solano J."/>
            <person name="Bargiela R."/>
            <person name="Golyshina O.V."/>
            <person name="Manteca A."/>
            <person name="Ramos J.L."/>
            <person name="Gallego J.R."/>
            <person name="Llorente I."/>
            <person name="Martins Dos Santos V.A."/>
            <person name="Jensen O.N."/>
            <person name="Pelaez A.I."/>
            <person name="Sanchez J."/>
            <person name="Ferrer M."/>
        </authorList>
    </citation>
    <scope>NUCLEOTIDE SEQUENCE</scope>
</reference>
<dbReference type="GO" id="GO:0009307">
    <property type="term" value="P:DNA restriction-modification system"/>
    <property type="evidence" value="ECO:0007669"/>
    <property type="project" value="UniProtKB-KW"/>
</dbReference>
<accession>T0ZMQ9</accession>
<reference evidence="3" key="1">
    <citation type="submission" date="2013-08" db="EMBL/GenBank/DDBJ databases">
        <authorList>
            <person name="Mendez C."/>
            <person name="Richter M."/>
            <person name="Ferrer M."/>
            <person name="Sanchez J."/>
        </authorList>
    </citation>
    <scope>NUCLEOTIDE SEQUENCE</scope>
</reference>
<protein>
    <submittedName>
        <fullName evidence="3">Type I restriction enzyme StySPI specificity protein</fullName>
    </submittedName>
</protein>